<evidence type="ECO:0000313" key="2">
    <source>
        <dbReference type="EMBL" id="SFN22182.1"/>
    </source>
</evidence>
<name>A0A1I4X960_9FLAO</name>
<evidence type="ECO:0000256" key="1">
    <source>
        <dbReference type="SAM" id="Phobius"/>
    </source>
</evidence>
<dbReference type="OrthoDB" id="9844117at2"/>
<feature type="transmembrane region" description="Helical" evidence="1">
    <location>
        <begin position="280"/>
        <end position="304"/>
    </location>
</feature>
<feature type="transmembrane region" description="Helical" evidence="1">
    <location>
        <begin position="6"/>
        <end position="22"/>
    </location>
</feature>
<dbReference type="RefSeq" id="WP_091518624.1">
    <property type="nucleotide sequence ID" value="NZ_FOVI01000002.1"/>
</dbReference>
<protein>
    <submittedName>
        <fullName evidence="2">Uncharacterized protein</fullName>
    </submittedName>
</protein>
<organism evidence="2 3">
    <name type="scientific">Paenimyroides ummariense</name>
    <dbReference type="NCBI Taxonomy" id="913024"/>
    <lineage>
        <taxon>Bacteria</taxon>
        <taxon>Pseudomonadati</taxon>
        <taxon>Bacteroidota</taxon>
        <taxon>Flavobacteriia</taxon>
        <taxon>Flavobacteriales</taxon>
        <taxon>Flavobacteriaceae</taxon>
        <taxon>Paenimyroides</taxon>
    </lineage>
</organism>
<dbReference type="Proteomes" id="UP000199036">
    <property type="component" value="Unassembled WGS sequence"/>
</dbReference>
<keyword evidence="1" id="KW-1133">Transmembrane helix</keyword>
<accession>A0A1I4X960</accession>
<dbReference type="AlphaFoldDB" id="A0A1I4X960"/>
<dbReference type="EMBL" id="FOVI01000002">
    <property type="protein sequence ID" value="SFN22182.1"/>
    <property type="molecule type" value="Genomic_DNA"/>
</dbReference>
<reference evidence="3" key="1">
    <citation type="submission" date="2016-10" db="EMBL/GenBank/DDBJ databases">
        <authorList>
            <person name="Varghese N."/>
            <person name="Submissions S."/>
        </authorList>
    </citation>
    <scope>NUCLEOTIDE SEQUENCE [LARGE SCALE GENOMIC DNA]</scope>
    <source>
        <strain evidence="3">DS-12</strain>
    </source>
</reference>
<keyword evidence="3" id="KW-1185">Reference proteome</keyword>
<proteinExistence type="predicted"/>
<keyword evidence="1" id="KW-0472">Membrane</keyword>
<gene>
    <name evidence="2" type="ORF">SAMN05421741_102180</name>
</gene>
<evidence type="ECO:0000313" key="3">
    <source>
        <dbReference type="Proteomes" id="UP000199036"/>
    </source>
</evidence>
<sequence length="317" mass="37212">MFEIISLIITVVLGLPSLIIFLKQKKTRLVYLENKQINVQEDLLKNFDNISISYNGQEINSNLIFIRGFIICDGDKDITSKNNFIEIISSSNSNWTDFKIISKSKGLTETSTIKENIATINFDLFKSQENFEFEGIIEKSENVKIEDIKLKFFHRIPNIDKIEILKAEDLKNLKYSFMISTILLLFGLFILNTQYQIKSHNILVYDAKTRNEIKSNDILYSDNLQTKIDSLNNETNGIYLIFSASKKYDIIYDKYNFNSLNSKKEKKTIFFKKEVSFENIFTLFIALIFLIFSTSFYLLFFHYYSKKKYLKYISTIN</sequence>
<keyword evidence="1" id="KW-0812">Transmembrane</keyword>
<feature type="transmembrane region" description="Helical" evidence="1">
    <location>
        <begin position="175"/>
        <end position="195"/>
    </location>
</feature>